<feature type="transmembrane region" description="Helical" evidence="1">
    <location>
        <begin position="187"/>
        <end position="209"/>
    </location>
</feature>
<feature type="transmembrane region" description="Helical" evidence="1">
    <location>
        <begin position="265"/>
        <end position="287"/>
    </location>
</feature>
<evidence type="ECO:0000313" key="2">
    <source>
        <dbReference type="EMBL" id="MPL58500.1"/>
    </source>
</evidence>
<dbReference type="EMBL" id="VSSQ01000007">
    <property type="protein sequence ID" value="MPL58500.1"/>
    <property type="molecule type" value="Genomic_DNA"/>
</dbReference>
<dbReference type="PANTHER" id="PTHR37814:SF1">
    <property type="entry name" value="MEMBRANE PROTEIN"/>
    <property type="match status" value="1"/>
</dbReference>
<feature type="transmembrane region" description="Helical" evidence="1">
    <location>
        <begin position="299"/>
        <end position="320"/>
    </location>
</feature>
<keyword evidence="1" id="KW-0472">Membrane</keyword>
<reference evidence="2" key="1">
    <citation type="submission" date="2019-08" db="EMBL/GenBank/DDBJ databases">
        <authorList>
            <person name="Kucharzyk K."/>
            <person name="Murdoch R.W."/>
            <person name="Higgins S."/>
            <person name="Loffler F."/>
        </authorList>
    </citation>
    <scope>NUCLEOTIDE SEQUENCE</scope>
</reference>
<feature type="transmembrane region" description="Helical" evidence="1">
    <location>
        <begin position="326"/>
        <end position="347"/>
    </location>
</feature>
<sequence>MTKKFIDVFRVAATYVGTVIGAGFASGQEIVQFFISYGNIGLVGILLAGLLFAWLGSYIINLGHRLNATGYQQVLYYICGKRIGGVLDVTTGVFLFGGLTIMLAGAGTVSRDFLSLSYNTGLIAMALLVMLTVLTGVRGISIINSLVTPLLVISTIVIGINSILYHGFNPTLLSIPAQPSSTPATHWVMSALLYASYNLILGTTILAPLGSQIASRKVRILGGLIGGLLLTLLGLFVAMIITYHSPEVFQHEVPMLYVSNLQHEFTHAGYAAMLVKAMYSTAMASLYGCSTKLQSAAGLSFPASLVVITLSAVICSQVGFSNLIATVYPIFGYIALIFTVSLIWHFFRGK</sequence>
<comment type="caution">
    <text evidence="2">The sequence shown here is derived from an EMBL/GenBank/DDBJ whole genome shotgun (WGS) entry which is preliminary data.</text>
</comment>
<organism evidence="2">
    <name type="scientific">bioreactor metagenome</name>
    <dbReference type="NCBI Taxonomy" id="1076179"/>
    <lineage>
        <taxon>unclassified sequences</taxon>
        <taxon>metagenomes</taxon>
        <taxon>ecological metagenomes</taxon>
    </lineage>
</organism>
<gene>
    <name evidence="2" type="ORF">SDC9_04033</name>
</gene>
<feature type="transmembrane region" description="Helical" evidence="1">
    <location>
        <begin position="12"/>
        <end position="35"/>
    </location>
</feature>
<dbReference type="PANTHER" id="PTHR37814">
    <property type="entry name" value="CONSERVED MEMBRANE PROTEIN"/>
    <property type="match status" value="1"/>
</dbReference>
<evidence type="ECO:0000256" key="1">
    <source>
        <dbReference type="SAM" id="Phobius"/>
    </source>
</evidence>
<feature type="transmembrane region" description="Helical" evidence="1">
    <location>
        <begin position="146"/>
        <end position="167"/>
    </location>
</feature>
<name>A0A644SUX2_9ZZZZ</name>
<evidence type="ECO:0008006" key="3">
    <source>
        <dbReference type="Google" id="ProtNLM"/>
    </source>
</evidence>
<accession>A0A644SUX2</accession>
<keyword evidence="1" id="KW-0812">Transmembrane</keyword>
<feature type="transmembrane region" description="Helical" evidence="1">
    <location>
        <begin position="83"/>
        <end position="104"/>
    </location>
</feature>
<dbReference type="InterPro" id="IPR038728">
    <property type="entry name" value="YkvI-like"/>
</dbReference>
<keyword evidence="1" id="KW-1133">Transmembrane helix</keyword>
<feature type="transmembrane region" description="Helical" evidence="1">
    <location>
        <begin position="116"/>
        <end position="134"/>
    </location>
</feature>
<protein>
    <recommendedName>
        <fullName evidence="3">Membrane protein YkvI</fullName>
    </recommendedName>
</protein>
<dbReference type="AlphaFoldDB" id="A0A644SUX2"/>
<feature type="transmembrane region" description="Helical" evidence="1">
    <location>
        <begin position="221"/>
        <end position="245"/>
    </location>
</feature>
<proteinExistence type="predicted"/>
<feature type="transmembrane region" description="Helical" evidence="1">
    <location>
        <begin position="41"/>
        <end position="62"/>
    </location>
</feature>